<evidence type="ECO:0000313" key="3">
    <source>
        <dbReference type="Proteomes" id="UP000815325"/>
    </source>
</evidence>
<organism evidence="2 3">
    <name type="scientific">Dunaliella salina</name>
    <name type="common">Green alga</name>
    <name type="synonym">Protococcus salinus</name>
    <dbReference type="NCBI Taxonomy" id="3046"/>
    <lineage>
        <taxon>Eukaryota</taxon>
        <taxon>Viridiplantae</taxon>
        <taxon>Chlorophyta</taxon>
        <taxon>core chlorophytes</taxon>
        <taxon>Chlorophyceae</taxon>
        <taxon>CS clade</taxon>
        <taxon>Chlamydomonadales</taxon>
        <taxon>Dunaliellaceae</taxon>
        <taxon>Dunaliella</taxon>
    </lineage>
</organism>
<comment type="caution">
    <text evidence="2">The sequence shown here is derived from an EMBL/GenBank/DDBJ whole genome shotgun (WGS) entry which is preliminary data.</text>
</comment>
<dbReference type="Proteomes" id="UP000815325">
    <property type="component" value="Unassembled WGS sequence"/>
</dbReference>
<sequence length="109" mass="11981">MSLFSAMPALSIQRNVHALILMMTVTFLLALVRVLRTVILSVGYLQEQRRGKYAFADLARRGKMCIQAYQSLALNTRACAHCLRVALLLVSAFMVSALQHSQPGGFSGP</sequence>
<keyword evidence="3" id="KW-1185">Reference proteome</keyword>
<reference evidence="2" key="1">
    <citation type="submission" date="2017-08" db="EMBL/GenBank/DDBJ databases">
        <authorList>
            <person name="Polle J.E."/>
            <person name="Barry K."/>
            <person name="Cushman J."/>
            <person name="Schmutz J."/>
            <person name="Tran D."/>
            <person name="Hathwaick L.T."/>
            <person name="Yim W.C."/>
            <person name="Jenkins J."/>
            <person name="Mckie-Krisberg Z.M."/>
            <person name="Prochnik S."/>
            <person name="Lindquist E."/>
            <person name="Dockter R.B."/>
            <person name="Adam C."/>
            <person name="Molina H."/>
            <person name="Bunkerborg J."/>
            <person name="Jin E."/>
            <person name="Buchheim M."/>
            <person name="Magnuson J."/>
        </authorList>
    </citation>
    <scope>NUCLEOTIDE SEQUENCE</scope>
    <source>
        <strain evidence="2">CCAP 19/18</strain>
    </source>
</reference>
<evidence type="ECO:0008006" key="4">
    <source>
        <dbReference type="Google" id="ProtNLM"/>
    </source>
</evidence>
<name>A0ABQ7GSD0_DUNSA</name>
<gene>
    <name evidence="2" type="ORF">DUNSADRAFT_4263</name>
</gene>
<accession>A0ABQ7GSD0</accession>
<proteinExistence type="predicted"/>
<evidence type="ECO:0000256" key="1">
    <source>
        <dbReference type="SAM" id="Phobius"/>
    </source>
</evidence>
<keyword evidence="1" id="KW-1133">Transmembrane helix</keyword>
<dbReference type="EMBL" id="MU069613">
    <property type="protein sequence ID" value="KAF5837516.1"/>
    <property type="molecule type" value="Genomic_DNA"/>
</dbReference>
<keyword evidence="1" id="KW-0812">Transmembrane</keyword>
<protein>
    <recommendedName>
        <fullName evidence="4">Encoded protein</fullName>
    </recommendedName>
</protein>
<keyword evidence="1" id="KW-0472">Membrane</keyword>
<feature type="transmembrane region" description="Helical" evidence="1">
    <location>
        <begin position="20"/>
        <end position="45"/>
    </location>
</feature>
<evidence type="ECO:0000313" key="2">
    <source>
        <dbReference type="EMBL" id="KAF5837516.1"/>
    </source>
</evidence>